<evidence type="ECO:0000313" key="2">
    <source>
        <dbReference type="Proteomes" id="UP000306007"/>
    </source>
</evidence>
<dbReference type="GeneID" id="40474861"/>
<dbReference type="OrthoDB" id="88518at2157"/>
<reference evidence="1 2" key="1">
    <citation type="submission" date="2019-06" db="EMBL/GenBank/DDBJ databases">
        <title>Thermococcus indicus sp. nov., a Fe(III)-reducing hyperthermophilic archaeon isolated from the Onnuri vent field of the Central Indian Ocean ridge.</title>
        <authorList>
            <person name="Lim J.K."/>
            <person name="Kim Y.J."/>
            <person name="Kwon K.K."/>
        </authorList>
    </citation>
    <scope>NUCLEOTIDE SEQUENCE [LARGE SCALE GENOMIC DNA]</scope>
    <source>
        <strain evidence="1 2">IOH1</strain>
    </source>
</reference>
<dbReference type="KEGG" id="tic:FH039_06715"/>
<evidence type="ECO:0000313" key="1">
    <source>
        <dbReference type="EMBL" id="QDA31354.1"/>
    </source>
</evidence>
<accession>A0A4Y5SLV1</accession>
<dbReference type="AlphaFoldDB" id="A0A4Y5SLV1"/>
<keyword evidence="2" id="KW-1185">Reference proteome</keyword>
<sequence length="216" mass="25742">MKVIVLSTLHQFHDHVNYYTYEDLAHIIWSFSPDVLAVELRPSDVEGRIPQTIKQEYQNSVYPLIDRLKCKVLPLEPPEPKYSELIRMARESMEEVQENNPDALEHFKLYVEALYEVLFNWWNSVIDVNSYETDRHFEIKRRYQNSLFGDKERTAWEAWNQHFLEQILKASERRKDGKMLVLVGAEHSYWLRGELRKRQDVQLLEAPEVLPDIIGL</sequence>
<dbReference type="RefSeq" id="WP_139680697.1">
    <property type="nucleotide sequence ID" value="NZ_CP040846.1"/>
</dbReference>
<organism evidence="1 2">
    <name type="scientific">Thermococcus indicus</name>
    <dbReference type="NCBI Taxonomy" id="2586643"/>
    <lineage>
        <taxon>Archaea</taxon>
        <taxon>Methanobacteriati</taxon>
        <taxon>Methanobacteriota</taxon>
        <taxon>Thermococci</taxon>
        <taxon>Thermococcales</taxon>
        <taxon>Thermococcaceae</taxon>
        <taxon>Thermococcus</taxon>
    </lineage>
</organism>
<proteinExistence type="predicted"/>
<dbReference type="Proteomes" id="UP000306007">
    <property type="component" value="Chromosome"/>
</dbReference>
<protein>
    <submittedName>
        <fullName evidence="1">Uncharacterized protein</fullName>
    </submittedName>
</protein>
<dbReference type="EMBL" id="CP040846">
    <property type="protein sequence ID" value="QDA31354.1"/>
    <property type="molecule type" value="Genomic_DNA"/>
</dbReference>
<gene>
    <name evidence="1" type="ORF">FH039_06715</name>
</gene>
<name>A0A4Y5SLV1_9EURY</name>